<organism evidence="1 2">
    <name type="scientific">Acrasis kona</name>
    <dbReference type="NCBI Taxonomy" id="1008807"/>
    <lineage>
        <taxon>Eukaryota</taxon>
        <taxon>Discoba</taxon>
        <taxon>Heterolobosea</taxon>
        <taxon>Tetramitia</taxon>
        <taxon>Eutetramitia</taxon>
        <taxon>Acrasidae</taxon>
        <taxon>Acrasis</taxon>
    </lineage>
</organism>
<dbReference type="Proteomes" id="UP001431209">
    <property type="component" value="Unassembled WGS sequence"/>
</dbReference>
<dbReference type="InterPro" id="IPR023296">
    <property type="entry name" value="Glyco_hydro_beta-prop_sf"/>
</dbReference>
<name>A0AAW2Z935_9EUKA</name>
<proteinExistence type="predicted"/>
<dbReference type="EMBL" id="JAOPGA020001183">
    <property type="protein sequence ID" value="KAL0485919.1"/>
    <property type="molecule type" value="Genomic_DNA"/>
</dbReference>
<evidence type="ECO:0000313" key="1">
    <source>
        <dbReference type="EMBL" id="KAL0485919.1"/>
    </source>
</evidence>
<gene>
    <name evidence="1" type="ORF">AKO1_006564</name>
</gene>
<reference evidence="1 2" key="1">
    <citation type="submission" date="2024-03" db="EMBL/GenBank/DDBJ databases">
        <title>The Acrasis kona genome and developmental transcriptomes reveal deep origins of eukaryotic multicellular pathways.</title>
        <authorList>
            <person name="Sheikh S."/>
            <person name="Fu C.-J."/>
            <person name="Brown M.W."/>
            <person name="Baldauf S.L."/>
        </authorList>
    </citation>
    <scope>NUCLEOTIDE SEQUENCE [LARGE SCALE GENOMIC DNA]</scope>
    <source>
        <strain evidence="1 2">ATCC MYA-3509</strain>
    </source>
</reference>
<protein>
    <submittedName>
        <fullName evidence="1">Uncharacterized protein</fullName>
    </submittedName>
</protein>
<dbReference type="Gene3D" id="2.115.10.20">
    <property type="entry name" value="Glycosyl hydrolase domain, family 43"/>
    <property type="match status" value="1"/>
</dbReference>
<comment type="caution">
    <text evidence="1">The sequence shown here is derived from an EMBL/GenBank/DDBJ whole genome shotgun (WGS) entry which is preliminary data.</text>
</comment>
<evidence type="ECO:0000313" key="2">
    <source>
        <dbReference type="Proteomes" id="UP001431209"/>
    </source>
</evidence>
<dbReference type="SUPFAM" id="SSF75005">
    <property type="entry name" value="Arabinanase/levansucrase/invertase"/>
    <property type="match status" value="1"/>
</dbReference>
<accession>A0AAW2Z935</accession>
<sequence>MIYWDQKTINANACDINLAISVNPEGPFQIQNPIRLHSCNAFGSTAGLWVDRETNKAYIRHNHHNNRHRVEQLSDDWMSGSDMYDIHITNSHFISWGDVL</sequence>
<dbReference type="AlphaFoldDB" id="A0AAW2Z935"/>
<keyword evidence="2" id="KW-1185">Reference proteome</keyword>
<feature type="non-terminal residue" evidence="1">
    <location>
        <position position="100"/>
    </location>
</feature>